<gene>
    <name evidence="1" type="ORF">WISP_13189</name>
</gene>
<evidence type="ECO:0000313" key="2">
    <source>
        <dbReference type="Proteomes" id="UP001145742"/>
    </source>
</evidence>
<sequence>MDNEINCCLSKFADDTKLSSAVDTTEGRYVIQGDLDKLQKWDHDNLMKFNKPKWKVLHLGWSNPRHEHRLGEEVTENSPTEKDLGVPVDKKLDMSWQCALADQKPNDILGCIKSSVAIKSREAILHHLPVPVFCSRQEKGYVQNLTHRKLYSQGFMTTQPL</sequence>
<evidence type="ECO:0000313" key="1">
    <source>
        <dbReference type="EMBL" id="KAJ7426729.1"/>
    </source>
</evidence>
<comment type="caution">
    <text evidence="1">The sequence shown here is derived from an EMBL/GenBank/DDBJ whole genome shotgun (WGS) entry which is preliminary data.</text>
</comment>
<name>A0ABQ9DR85_9PASS</name>
<dbReference type="EMBL" id="WHWB01032153">
    <property type="protein sequence ID" value="KAJ7426729.1"/>
    <property type="molecule type" value="Genomic_DNA"/>
</dbReference>
<organism evidence="1 2">
    <name type="scientific">Willisornis vidua</name>
    <name type="common">Xingu scale-backed antbird</name>
    <dbReference type="NCBI Taxonomy" id="1566151"/>
    <lineage>
        <taxon>Eukaryota</taxon>
        <taxon>Metazoa</taxon>
        <taxon>Chordata</taxon>
        <taxon>Craniata</taxon>
        <taxon>Vertebrata</taxon>
        <taxon>Euteleostomi</taxon>
        <taxon>Archelosauria</taxon>
        <taxon>Archosauria</taxon>
        <taxon>Dinosauria</taxon>
        <taxon>Saurischia</taxon>
        <taxon>Theropoda</taxon>
        <taxon>Coelurosauria</taxon>
        <taxon>Aves</taxon>
        <taxon>Neognathae</taxon>
        <taxon>Neoaves</taxon>
        <taxon>Telluraves</taxon>
        <taxon>Australaves</taxon>
        <taxon>Passeriformes</taxon>
        <taxon>Thamnophilidae</taxon>
        <taxon>Willisornis</taxon>
    </lineage>
</organism>
<dbReference type="PANTHER" id="PTHR33332">
    <property type="entry name" value="REVERSE TRANSCRIPTASE DOMAIN-CONTAINING PROTEIN"/>
    <property type="match status" value="1"/>
</dbReference>
<dbReference type="Proteomes" id="UP001145742">
    <property type="component" value="Unassembled WGS sequence"/>
</dbReference>
<proteinExistence type="predicted"/>
<protein>
    <submittedName>
        <fullName evidence="1">Rna-directed dna polymerase from mobile element jockey-like</fullName>
    </submittedName>
</protein>
<accession>A0ABQ9DR85</accession>
<keyword evidence="2" id="KW-1185">Reference proteome</keyword>
<reference evidence="1" key="1">
    <citation type="submission" date="2019-10" db="EMBL/GenBank/DDBJ databases">
        <authorList>
            <person name="Soares A.E.R."/>
            <person name="Aleixo A."/>
            <person name="Schneider P."/>
            <person name="Miyaki C.Y."/>
            <person name="Schneider M.P."/>
            <person name="Mello C."/>
            <person name="Vasconcelos A.T.R."/>
        </authorList>
    </citation>
    <scope>NUCLEOTIDE SEQUENCE</scope>
    <source>
        <tissue evidence="1">Muscle</tissue>
    </source>
</reference>